<dbReference type="InterPro" id="IPR017853">
    <property type="entry name" value="GH"/>
</dbReference>
<dbReference type="InterPro" id="IPR051923">
    <property type="entry name" value="Glycosyl_Hydrolase_39"/>
</dbReference>
<dbReference type="Proteomes" id="UP001612915">
    <property type="component" value="Unassembled WGS sequence"/>
</dbReference>
<evidence type="ECO:0000313" key="8">
    <source>
        <dbReference type="Proteomes" id="UP001612915"/>
    </source>
</evidence>
<feature type="region of interest" description="Disordered" evidence="4">
    <location>
        <begin position="362"/>
        <end position="389"/>
    </location>
</feature>
<feature type="signal peptide" evidence="5">
    <location>
        <begin position="1"/>
        <end position="31"/>
    </location>
</feature>
<dbReference type="Gene3D" id="3.20.20.80">
    <property type="entry name" value="Glycosidases"/>
    <property type="match status" value="1"/>
</dbReference>
<evidence type="ECO:0000256" key="3">
    <source>
        <dbReference type="RuleBase" id="RU361153"/>
    </source>
</evidence>
<keyword evidence="2 3" id="KW-0326">Glycosidase</keyword>
<comment type="similarity">
    <text evidence="3">Belongs to the glycosyl hydrolase 5 (cellulase A) family.</text>
</comment>
<dbReference type="InterPro" id="IPR001547">
    <property type="entry name" value="Glyco_hydro_5"/>
</dbReference>
<accession>A0ABW8AQD5</accession>
<dbReference type="PANTHER" id="PTHR12631:SF10">
    <property type="entry name" value="BETA-XYLOSIDASE-LIKE PROTEIN-RELATED"/>
    <property type="match status" value="1"/>
</dbReference>
<evidence type="ECO:0000313" key="7">
    <source>
        <dbReference type="EMBL" id="MFI7587856.1"/>
    </source>
</evidence>
<evidence type="ECO:0000256" key="4">
    <source>
        <dbReference type="SAM" id="MobiDB-lite"/>
    </source>
</evidence>
<proteinExistence type="inferred from homology"/>
<sequence>MISARRTVVATLLMTAVALPAATLTPTSASAATTVAPLGIAAGSVLAYASDAQREKYLQAAEDVGASWLRVDIAWTTVQLGGQNSYDWAPYDRLVSAAKKHDLKILGTIAYAPTWAQSSSCAGNGMCKPRSASEYGTFAGAVAKHFAPQGVHAWEIWNEPNVPQFFQPAPDPAFYTSMLKSAYKSIKAADPKSIVITAGTAPAATAGGMYSPLDFVKAMYAAGAEGNFDVIGTHPYCYEGKSECPEKTMTWSAWSQMSRTGTNLRSVMAAHGDSGKSVWATEYGAPTGGSGAPSEAQQAEMITDGLKLFGEYSWSGPLFVYSLQDRGTNAGDREDWFGILRADGSRKPAFAQIRDLLRTSTVNPVNGVGSGSSGGGSGQPAASPTLVPPVATSVPVPTAYPAPAAPTTPATTAQKSWWQRFISWATGPK</sequence>
<feature type="domain" description="Glycoside hydrolase family 5" evidence="6">
    <location>
        <begin position="48"/>
        <end position="301"/>
    </location>
</feature>
<evidence type="ECO:0000256" key="2">
    <source>
        <dbReference type="ARBA" id="ARBA00023295"/>
    </source>
</evidence>
<dbReference type="RefSeq" id="WP_398280309.1">
    <property type="nucleotide sequence ID" value="NZ_JBITLV010000003.1"/>
</dbReference>
<feature type="chain" id="PRO_5045734522" evidence="5">
    <location>
        <begin position="32"/>
        <end position="429"/>
    </location>
</feature>
<dbReference type="PROSITE" id="PS51318">
    <property type="entry name" value="TAT"/>
    <property type="match status" value="1"/>
</dbReference>
<gene>
    <name evidence="7" type="ORF">ACIB24_12350</name>
</gene>
<evidence type="ECO:0000256" key="5">
    <source>
        <dbReference type="SAM" id="SignalP"/>
    </source>
</evidence>
<dbReference type="EMBL" id="JBITLV010000003">
    <property type="protein sequence ID" value="MFI7587856.1"/>
    <property type="molecule type" value="Genomic_DNA"/>
</dbReference>
<evidence type="ECO:0000259" key="6">
    <source>
        <dbReference type="Pfam" id="PF00150"/>
    </source>
</evidence>
<keyword evidence="5" id="KW-0732">Signal</keyword>
<evidence type="ECO:0000256" key="1">
    <source>
        <dbReference type="ARBA" id="ARBA00022801"/>
    </source>
</evidence>
<reference evidence="7 8" key="1">
    <citation type="submission" date="2024-10" db="EMBL/GenBank/DDBJ databases">
        <title>The Natural Products Discovery Center: Release of the First 8490 Sequenced Strains for Exploring Actinobacteria Biosynthetic Diversity.</title>
        <authorList>
            <person name="Kalkreuter E."/>
            <person name="Kautsar S.A."/>
            <person name="Yang D."/>
            <person name="Bader C.D."/>
            <person name="Teijaro C.N."/>
            <person name="Fluegel L."/>
            <person name="Davis C.M."/>
            <person name="Simpson J.R."/>
            <person name="Lauterbach L."/>
            <person name="Steele A.D."/>
            <person name="Gui C."/>
            <person name="Meng S."/>
            <person name="Li G."/>
            <person name="Viehrig K."/>
            <person name="Ye F."/>
            <person name="Su P."/>
            <person name="Kiefer A.F."/>
            <person name="Nichols A."/>
            <person name="Cepeda A.J."/>
            <person name="Yan W."/>
            <person name="Fan B."/>
            <person name="Jiang Y."/>
            <person name="Adhikari A."/>
            <person name="Zheng C.-J."/>
            <person name="Schuster L."/>
            <person name="Cowan T.M."/>
            <person name="Smanski M.J."/>
            <person name="Chevrette M.G."/>
            <person name="De Carvalho L.P.S."/>
            <person name="Shen B."/>
        </authorList>
    </citation>
    <scope>NUCLEOTIDE SEQUENCE [LARGE SCALE GENOMIC DNA]</scope>
    <source>
        <strain evidence="7 8">NPDC049639</strain>
    </source>
</reference>
<protein>
    <submittedName>
        <fullName evidence="7">Cellulase family glycosylhydrolase</fullName>
    </submittedName>
</protein>
<name>A0ABW8AQD5_9ACTN</name>
<organism evidence="7 8">
    <name type="scientific">Spongisporangium articulatum</name>
    <dbReference type="NCBI Taxonomy" id="3362603"/>
    <lineage>
        <taxon>Bacteria</taxon>
        <taxon>Bacillati</taxon>
        <taxon>Actinomycetota</taxon>
        <taxon>Actinomycetes</taxon>
        <taxon>Kineosporiales</taxon>
        <taxon>Kineosporiaceae</taxon>
        <taxon>Spongisporangium</taxon>
    </lineage>
</organism>
<dbReference type="SUPFAM" id="SSF51445">
    <property type="entry name" value="(Trans)glycosidases"/>
    <property type="match status" value="1"/>
</dbReference>
<feature type="compositionally biased region" description="Gly residues" evidence="4">
    <location>
        <begin position="368"/>
        <end position="378"/>
    </location>
</feature>
<keyword evidence="8" id="KW-1185">Reference proteome</keyword>
<dbReference type="PANTHER" id="PTHR12631">
    <property type="entry name" value="ALPHA-L-IDURONIDASE"/>
    <property type="match status" value="1"/>
</dbReference>
<dbReference type="Pfam" id="PF00150">
    <property type="entry name" value="Cellulase"/>
    <property type="match status" value="1"/>
</dbReference>
<keyword evidence="1 3" id="KW-0378">Hydrolase</keyword>
<comment type="caution">
    <text evidence="7">The sequence shown here is derived from an EMBL/GenBank/DDBJ whole genome shotgun (WGS) entry which is preliminary data.</text>
</comment>
<dbReference type="InterPro" id="IPR006311">
    <property type="entry name" value="TAT_signal"/>
</dbReference>